<reference evidence="2 3" key="1">
    <citation type="submission" date="2024-09" db="EMBL/GenBank/DDBJ databases">
        <authorList>
            <person name="Sun Q."/>
            <person name="Mori K."/>
        </authorList>
    </citation>
    <scope>NUCLEOTIDE SEQUENCE [LARGE SCALE GENOMIC DNA]</scope>
    <source>
        <strain evidence="2 3">CCM 4839</strain>
    </source>
</reference>
<proteinExistence type="predicted"/>
<dbReference type="InterPro" id="IPR010499">
    <property type="entry name" value="AraC_E-bd"/>
</dbReference>
<sequence length="158" mass="18474">MGEHTITKLIVKSIRMIGIKRECLFKEFPTALLAARAELYDKYDSNGATELIFYVMTDEKLHPERQEVFYLGMESNGDDSIPEGMEYNQIENQSFVMTTHKGVITDIWKGYQKINEYMKKNEWIEDRTSYVVELYDERSNTNSSDSEVEIYIPVKTSK</sequence>
<dbReference type="EMBL" id="JBHLVF010000057">
    <property type="protein sequence ID" value="MFC0396367.1"/>
    <property type="molecule type" value="Genomic_DNA"/>
</dbReference>
<dbReference type="RefSeq" id="WP_204822854.1">
    <property type="nucleotide sequence ID" value="NZ_JANHOF010000041.1"/>
</dbReference>
<dbReference type="SMART" id="SM00871">
    <property type="entry name" value="AraC_E_bind"/>
    <property type="match status" value="1"/>
</dbReference>
<keyword evidence="3" id="KW-1185">Reference proteome</keyword>
<dbReference type="Pfam" id="PF06445">
    <property type="entry name" value="GyrI-like"/>
    <property type="match status" value="1"/>
</dbReference>
<protein>
    <submittedName>
        <fullName evidence="2">GyrI-like domain-containing protein</fullName>
    </submittedName>
</protein>
<evidence type="ECO:0000313" key="2">
    <source>
        <dbReference type="EMBL" id="MFC0396367.1"/>
    </source>
</evidence>
<dbReference type="InterPro" id="IPR011256">
    <property type="entry name" value="Reg_factor_effector_dom_sf"/>
</dbReference>
<gene>
    <name evidence="2" type="ORF">ACFFJ8_34060</name>
</gene>
<evidence type="ECO:0000259" key="1">
    <source>
        <dbReference type="SMART" id="SM00871"/>
    </source>
</evidence>
<comment type="caution">
    <text evidence="2">The sequence shown here is derived from an EMBL/GenBank/DDBJ whole genome shotgun (WGS) entry which is preliminary data.</text>
</comment>
<evidence type="ECO:0000313" key="3">
    <source>
        <dbReference type="Proteomes" id="UP001589818"/>
    </source>
</evidence>
<accession>A0ABV6JLE1</accession>
<dbReference type="InterPro" id="IPR029442">
    <property type="entry name" value="GyrI-like"/>
</dbReference>
<dbReference type="Gene3D" id="3.20.80.10">
    <property type="entry name" value="Regulatory factor, effector binding domain"/>
    <property type="match status" value="1"/>
</dbReference>
<name>A0ABV6JLE1_9BACL</name>
<dbReference type="Proteomes" id="UP001589818">
    <property type="component" value="Unassembled WGS sequence"/>
</dbReference>
<feature type="domain" description="AraC effector-binding" evidence="1">
    <location>
        <begin position="4"/>
        <end position="155"/>
    </location>
</feature>
<organism evidence="2 3">
    <name type="scientific">Paenibacillus mendelii</name>
    <dbReference type="NCBI Taxonomy" id="206163"/>
    <lineage>
        <taxon>Bacteria</taxon>
        <taxon>Bacillati</taxon>
        <taxon>Bacillota</taxon>
        <taxon>Bacilli</taxon>
        <taxon>Bacillales</taxon>
        <taxon>Paenibacillaceae</taxon>
        <taxon>Paenibacillus</taxon>
    </lineage>
</organism>
<dbReference type="SUPFAM" id="SSF55136">
    <property type="entry name" value="Probable bacterial effector-binding domain"/>
    <property type="match status" value="1"/>
</dbReference>